<dbReference type="PROSITE" id="PS50949">
    <property type="entry name" value="HTH_GNTR"/>
    <property type="match status" value="1"/>
</dbReference>
<dbReference type="RefSeq" id="WP_160553006.1">
    <property type="nucleotide sequence ID" value="NZ_CP047650.1"/>
</dbReference>
<dbReference type="AlphaFoldDB" id="A0A857J8Y3"/>
<dbReference type="InterPro" id="IPR036388">
    <property type="entry name" value="WH-like_DNA-bd_sf"/>
</dbReference>
<dbReference type="CDD" id="cd07377">
    <property type="entry name" value="WHTH_GntR"/>
    <property type="match status" value="1"/>
</dbReference>
<keyword evidence="6" id="KW-1185">Reference proteome</keyword>
<dbReference type="InterPro" id="IPR008920">
    <property type="entry name" value="TF_FadR/GntR_C"/>
</dbReference>
<dbReference type="Pfam" id="PF00392">
    <property type="entry name" value="GntR"/>
    <property type="match status" value="1"/>
</dbReference>
<dbReference type="SUPFAM" id="SSF48008">
    <property type="entry name" value="GntR ligand-binding domain-like"/>
    <property type="match status" value="1"/>
</dbReference>
<dbReference type="SUPFAM" id="SSF46785">
    <property type="entry name" value="Winged helix' DNA-binding domain"/>
    <property type="match status" value="1"/>
</dbReference>
<name>A0A857J8Y3_9BURK</name>
<dbReference type="InterPro" id="IPR000524">
    <property type="entry name" value="Tscrpt_reg_HTH_GntR"/>
</dbReference>
<dbReference type="PANTHER" id="PTHR43537:SF45">
    <property type="entry name" value="GNTR FAMILY REGULATORY PROTEIN"/>
    <property type="match status" value="1"/>
</dbReference>
<dbReference type="GO" id="GO:0003700">
    <property type="term" value="F:DNA-binding transcription factor activity"/>
    <property type="evidence" value="ECO:0007669"/>
    <property type="project" value="InterPro"/>
</dbReference>
<dbReference type="PRINTS" id="PR00035">
    <property type="entry name" value="HTHGNTR"/>
</dbReference>
<evidence type="ECO:0000313" key="5">
    <source>
        <dbReference type="EMBL" id="QHI99225.1"/>
    </source>
</evidence>
<keyword evidence="2" id="KW-0238">DNA-binding</keyword>
<dbReference type="SMART" id="SM00895">
    <property type="entry name" value="FCD"/>
    <property type="match status" value="1"/>
</dbReference>
<evidence type="ECO:0000256" key="1">
    <source>
        <dbReference type="ARBA" id="ARBA00023015"/>
    </source>
</evidence>
<dbReference type="Pfam" id="PF07729">
    <property type="entry name" value="FCD"/>
    <property type="match status" value="1"/>
</dbReference>
<gene>
    <name evidence="5" type="ORF">GT347_15310</name>
</gene>
<feature type="domain" description="HTH gntR-type" evidence="4">
    <location>
        <begin position="8"/>
        <end position="75"/>
    </location>
</feature>
<dbReference type="Gene3D" id="1.10.10.10">
    <property type="entry name" value="Winged helix-like DNA-binding domain superfamily/Winged helix DNA-binding domain"/>
    <property type="match status" value="1"/>
</dbReference>
<evidence type="ECO:0000256" key="3">
    <source>
        <dbReference type="ARBA" id="ARBA00023163"/>
    </source>
</evidence>
<sequence>MAETAASDSIVEVVYEQLKRMSVGYEFKPGERLNEGVLAKSLGVSRTPLREALTRLFAEGLLLFVPGKGFFCRKLDVTEVFSLYEMRKVIEVEALRISIERAKDEDIDALLAFLDSTGPEPGDRTVDELVRLDEIFHERLMAMSGNAEMLRVLQNINARIRFVRWIDMEQCDRTVSQQTHRDILIGLKARNAGACVPELGRHINRRLDEISAALKEGYAQIYMNAAPA</sequence>
<dbReference type="KEGG" id="xyk:GT347_15310"/>
<dbReference type="Proteomes" id="UP000464787">
    <property type="component" value="Chromosome"/>
</dbReference>
<dbReference type="SMART" id="SM00345">
    <property type="entry name" value="HTH_GNTR"/>
    <property type="match status" value="1"/>
</dbReference>
<keyword evidence="3" id="KW-0804">Transcription</keyword>
<dbReference type="InterPro" id="IPR036390">
    <property type="entry name" value="WH_DNA-bd_sf"/>
</dbReference>
<proteinExistence type="predicted"/>
<protein>
    <submittedName>
        <fullName evidence="5">FCD domain-containing protein</fullName>
    </submittedName>
</protein>
<evidence type="ECO:0000259" key="4">
    <source>
        <dbReference type="PROSITE" id="PS50949"/>
    </source>
</evidence>
<dbReference type="InterPro" id="IPR011711">
    <property type="entry name" value="GntR_C"/>
</dbReference>
<dbReference type="PANTHER" id="PTHR43537">
    <property type="entry name" value="TRANSCRIPTIONAL REGULATOR, GNTR FAMILY"/>
    <property type="match status" value="1"/>
</dbReference>
<organism evidence="5 6">
    <name type="scientific">Xylophilus rhododendri</name>
    <dbReference type="NCBI Taxonomy" id="2697032"/>
    <lineage>
        <taxon>Bacteria</taxon>
        <taxon>Pseudomonadati</taxon>
        <taxon>Pseudomonadota</taxon>
        <taxon>Betaproteobacteria</taxon>
        <taxon>Burkholderiales</taxon>
        <taxon>Xylophilus</taxon>
    </lineage>
</organism>
<keyword evidence="1" id="KW-0805">Transcription regulation</keyword>
<reference evidence="5 6" key="1">
    <citation type="submission" date="2020-01" db="EMBL/GenBank/DDBJ databases">
        <title>Genome sequencing of strain KACC 21265.</title>
        <authorList>
            <person name="Heo J."/>
            <person name="Kim S.-J."/>
            <person name="Kim J.-S."/>
            <person name="Hong S.-B."/>
            <person name="Kwon S.-W."/>
        </authorList>
    </citation>
    <scope>NUCLEOTIDE SEQUENCE [LARGE SCALE GENOMIC DNA]</scope>
    <source>
        <strain evidence="5 6">KACC 21265</strain>
    </source>
</reference>
<accession>A0A857J8Y3</accession>
<evidence type="ECO:0000256" key="2">
    <source>
        <dbReference type="ARBA" id="ARBA00023125"/>
    </source>
</evidence>
<dbReference type="GO" id="GO:0003677">
    <property type="term" value="F:DNA binding"/>
    <property type="evidence" value="ECO:0007669"/>
    <property type="project" value="UniProtKB-KW"/>
</dbReference>
<evidence type="ECO:0000313" key="6">
    <source>
        <dbReference type="Proteomes" id="UP000464787"/>
    </source>
</evidence>
<dbReference type="EMBL" id="CP047650">
    <property type="protein sequence ID" value="QHI99225.1"/>
    <property type="molecule type" value="Genomic_DNA"/>
</dbReference>
<dbReference type="Gene3D" id="1.20.120.530">
    <property type="entry name" value="GntR ligand-binding domain-like"/>
    <property type="match status" value="1"/>
</dbReference>